<evidence type="ECO:0000313" key="1">
    <source>
        <dbReference type="EMBL" id="PIS28333.1"/>
    </source>
</evidence>
<proteinExistence type="predicted"/>
<dbReference type="InterPro" id="IPR015943">
    <property type="entry name" value="WD40/YVTN_repeat-like_dom_sf"/>
</dbReference>
<reference evidence="1 2" key="1">
    <citation type="submission" date="2017-09" db="EMBL/GenBank/DDBJ databases">
        <title>Depth-based differentiation of microbial function through sediment-hosted aquifers and enrichment of novel symbionts in the deep terrestrial subsurface.</title>
        <authorList>
            <person name="Probst A.J."/>
            <person name="Ladd B."/>
            <person name="Jarett J.K."/>
            <person name="Geller-Mcgrath D.E."/>
            <person name="Sieber C.M."/>
            <person name="Emerson J.B."/>
            <person name="Anantharaman K."/>
            <person name="Thomas B.C."/>
            <person name="Malmstrom R."/>
            <person name="Stieglmeier M."/>
            <person name="Klingl A."/>
            <person name="Woyke T."/>
            <person name="Ryan C.M."/>
            <person name="Banfield J.F."/>
        </authorList>
    </citation>
    <scope>NUCLEOTIDE SEQUENCE [LARGE SCALE GENOMIC DNA]</scope>
    <source>
        <strain evidence="1">CG08_land_8_20_14_0_20_45_16</strain>
    </source>
</reference>
<dbReference type="Gene3D" id="2.130.10.10">
    <property type="entry name" value="YVTN repeat-like/Quinoprotein amine dehydrogenase"/>
    <property type="match status" value="1"/>
</dbReference>
<accession>A0A2H0XTT4</accession>
<sequence length="247" mass="27106">MIGSIDLPRSESDGIKERIAIDKYGKNFFIGVHHNSFDKHGRMRSWYTIKKYSRSGMLVATIGSAPTSEADISDNVIHESFYGMAIDGSYLYLIDAYPIPGNWIYKIKRFNTVTGALMRASTIDRVGGGGKIAVFGSNIYACGDDGINAIKVYSKRDGREIASLGDWASVGYTLAVDSSGAIYTLKEVSELHKLNSSGSRIGGFTLPGLMPQRNILDVSANGEYVFTVEGEVSHCRLIQVFQRRVIP</sequence>
<dbReference type="AlphaFoldDB" id="A0A2H0XTT4"/>
<dbReference type="SUPFAM" id="SSF50969">
    <property type="entry name" value="YVTN repeat-like/Quinoprotein amine dehydrogenase"/>
    <property type="match status" value="1"/>
</dbReference>
<dbReference type="InterPro" id="IPR011044">
    <property type="entry name" value="Quino_amine_DH_bsu"/>
</dbReference>
<evidence type="ECO:0000313" key="2">
    <source>
        <dbReference type="Proteomes" id="UP000231343"/>
    </source>
</evidence>
<name>A0A2H0XTT4_UNCSA</name>
<organism evidence="1 2">
    <name type="scientific">Candidatus Saganbacteria bacterium CG08_land_8_20_14_0_20_45_16</name>
    <dbReference type="NCBI Taxonomy" id="2014293"/>
    <lineage>
        <taxon>Bacteria</taxon>
        <taxon>Bacillati</taxon>
        <taxon>Saganbacteria</taxon>
    </lineage>
</organism>
<dbReference type="EMBL" id="PEYM01000138">
    <property type="protein sequence ID" value="PIS28333.1"/>
    <property type="molecule type" value="Genomic_DNA"/>
</dbReference>
<dbReference type="Proteomes" id="UP000231343">
    <property type="component" value="Unassembled WGS sequence"/>
</dbReference>
<comment type="caution">
    <text evidence="1">The sequence shown here is derived from an EMBL/GenBank/DDBJ whole genome shotgun (WGS) entry which is preliminary data.</text>
</comment>
<gene>
    <name evidence="1" type="ORF">COT42_08430</name>
</gene>
<protein>
    <submittedName>
        <fullName evidence="1">Uncharacterized protein</fullName>
    </submittedName>
</protein>